<dbReference type="InterPro" id="IPR000408">
    <property type="entry name" value="Reg_chr_condens"/>
</dbReference>
<proteinExistence type="predicted"/>
<dbReference type="GO" id="GO:0031267">
    <property type="term" value="F:small GTPase binding"/>
    <property type="evidence" value="ECO:0007669"/>
    <property type="project" value="TreeGrafter"/>
</dbReference>
<dbReference type="PANTHER" id="PTHR46089">
    <property type="entry name" value="ALSIN HOMOLOG"/>
    <property type="match status" value="1"/>
</dbReference>
<dbReference type="AlphaFoldDB" id="A0A914YAP4"/>
<dbReference type="SUPFAM" id="SSF50985">
    <property type="entry name" value="RCC1/BLIP-II"/>
    <property type="match status" value="1"/>
</dbReference>
<accession>A0A914YAP4</accession>
<dbReference type="InterPro" id="IPR051984">
    <property type="entry name" value="Alsin"/>
</dbReference>
<dbReference type="GO" id="GO:0005085">
    <property type="term" value="F:guanyl-nucleotide exchange factor activity"/>
    <property type="evidence" value="ECO:0007669"/>
    <property type="project" value="TreeGrafter"/>
</dbReference>
<name>A0A914YAP4_9BILA</name>
<dbReference type="GO" id="GO:0016197">
    <property type="term" value="P:endosomal transport"/>
    <property type="evidence" value="ECO:0007669"/>
    <property type="project" value="TreeGrafter"/>
</dbReference>
<feature type="compositionally biased region" description="Polar residues" evidence="2">
    <location>
        <begin position="46"/>
        <end position="74"/>
    </location>
</feature>
<organism evidence="3 4">
    <name type="scientific">Panagrolaimus superbus</name>
    <dbReference type="NCBI Taxonomy" id="310955"/>
    <lineage>
        <taxon>Eukaryota</taxon>
        <taxon>Metazoa</taxon>
        <taxon>Ecdysozoa</taxon>
        <taxon>Nematoda</taxon>
        <taxon>Chromadorea</taxon>
        <taxon>Rhabditida</taxon>
        <taxon>Tylenchina</taxon>
        <taxon>Panagrolaimomorpha</taxon>
        <taxon>Panagrolaimoidea</taxon>
        <taxon>Panagrolaimidae</taxon>
        <taxon>Panagrolaimus</taxon>
    </lineage>
</organism>
<protein>
    <submittedName>
        <fullName evidence="4">Uncharacterized protein</fullName>
    </submittedName>
</protein>
<dbReference type="PANTHER" id="PTHR46089:SF2">
    <property type="entry name" value="ALSIN HOMOLOG"/>
    <property type="match status" value="1"/>
</dbReference>
<dbReference type="WBParaSite" id="PSU_v2.g16353.t1">
    <property type="protein sequence ID" value="PSU_v2.g16353.t1"/>
    <property type="gene ID" value="PSU_v2.g16353"/>
</dbReference>
<evidence type="ECO:0000256" key="1">
    <source>
        <dbReference type="PROSITE-ProRule" id="PRU00235"/>
    </source>
</evidence>
<feature type="repeat" description="RCC1" evidence="1">
    <location>
        <begin position="146"/>
        <end position="197"/>
    </location>
</feature>
<evidence type="ECO:0000313" key="4">
    <source>
        <dbReference type="WBParaSite" id="PSU_v2.g16353.t1"/>
    </source>
</evidence>
<reference evidence="4" key="1">
    <citation type="submission" date="2022-11" db="UniProtKB">
        <authorList>
            <consortium name="WormBaseParasite"/>
        </authorList>
    </citation>
    <scope>IDENTIFICATION</scope>
</reference>
<keyword evidence="3" id="KW-1185">Reference proteome</keyword>
<dbReference type="Proteomes" id="UP000887577">
    <property type="component" value="Unplaced"/>
</dbReference>
<evidence type="ECO:0000256" key="2">
    <source>
        <dbReference type="SAM" id="MobiDB-lite"/>
    </source>
</evidence>
<sequence length="374" mass="40666">MSTIASSSSTLPRPAPPSTTITDLTGSAIFSYVNLDNFIEIGESSLSTTPDSHSQRQSISTTSNPSVTASSVESSPIKRPPTKIESQQMPKVEKFELWSWGINSQGQLGHGDTIARREPKMIRGVPGLIVKVCVGENHNIVLMASGEAYVWGSNSHGQLKQMNQTFIDSPNLWRLGSTSTIIDVEVGPNSTAAIVAGQSSKLNASIYHFGRRDDESETETSSTSVLNGVTKLGSPFGFCSISKNFGVLIGILPDKDEEQENILIKENYSKVLTITEAVKVASQLSSLSPKLVHSSKDSEAKILLLNLSEKVKAWCQLLSRLSSNSLKSFSNFGNLNITAEKNCQFKDLCKTLLELHFAFIEAVAFRCFSDIILE</sequence>
<feature type="compositionally biased region" description="Polar residues" evidence="2">
    <location>
        <begin position="1"/>
        <end position="11"/>
    </location>
</feature>
<feature type="repeat" description="RCC1" evidence="1">
    <location>
        <begin position="95"/>
        <end position="145"/>
    </location>
</feature>
<dbReference type="InterPro" id="IPR009091">
    <property type="entry name" value="RCC1/BLIP-II"/>
</dbReference>
<dbReference type="Pfam" id="PF13540">
    <property type="entry name" value="RCC1_2"/>
    <property type="match status" value="1"/>
</dbReference>
<dbReference type="Gene3D" id="2.130.10.30">
    <property type="entry name" value="Regulator of chromosome condensation 1/beta-lactamase-inhibitor protein II"/>
    <property type="match status" value="1"/>
</dbReference>
<feature type="region of interest" description="Disordered" evidence="2">
    <location>
        <begin position="46"/>
        <end position="88"/>
    </location>
</feature>
<feature type="region of interest" description="Disordered" evidence="2">
    <location>
        <begin position="1"/>
        <end position="22"/>
    </location>
</feature>
<dbReference type="GO" id="GO:0005737">
    <property type="term" value="C:cytoplasm"/>
    <property type="evidence" value="ECO:0007669"/>
    <property type="project" value="TreeGrafter"/>
</dbReference>
<evidence type="ECO:0000313" key="3">
    <source>
        <dbReference type="Proteomes" id="UP000887577"/>
    </source>
</evidence>
<dbReference type="PROSITE" id="PS50012">
    <property type="entry name" value="RCC1_3"/>
    <property type="match status" value="2"/>
</dbReference>